<dbReference type="InterPro" id="IPR010987">
    <property type="entry name" value="Glutathione-S-Trfase_C-like"/>
</dbReference>
<dbReference type="Proteomes" id="UP001558652">
    <property type="component" value="Unassembled WGS sequence"/>
</dbReference>
<evidence type="ECO:0000313" key="4">
    <source>
        <dbReference type="EMBL" id="KAL1129075.1"/>
    </source>
</evidence>
<dbReference type="InterPro" id="IPR004045">
    <property type="entry name" value="Glutathione_S-Trfase_N"/>
</dbReference>
<dbReference type="InterPro" id="IPR036249">
    <property type="entry name" value="Thioredoxin-like_sf"/>
</dbReference>
<sequence length="269" mass="30891">MALYEKELSFKTHVVDIGKGEQYQPWFLEINPRGEVPVLKDGVKIIPDSARIIDYLEDNFSNGDTPRLIPLDQGVDTRQKVSYFREIIDKIPANVVTVGSFYHPDLVHKPRLPFIAPVRAVMKASDMKMSARLRKLAESNLQAKDALLQKAEAHDKNHALVVDRQSYMKLLEEVDTLLTEVEQQLSPNKGSTENWLVYDKFTVADIALTILLERLNNLGLEERFWANGKKPYLAKYFARVRQRESYKRTMPGLMFHIKTLIQGITFSSN</sequence>
<dbReference type="PANTHER" id="PTHR44188">
    <property type="entry name" value="GDAP1, ISOFORM A"/>
    <property type="match status" value="1"/>
</dbReference>
<dbReference type="AlphaFoldDB" id="A0ABD0YCN9"/>
<evidence type="ECO:0000256" key="1">
    <source>
        <dbReference type="ARBA" id="ARBA00007409"/>
    </source>
</evidence>
<evidence type="ECO:0008006" key="6">
    <source>
        <dbReference type="Google" id="ProtNLM"/>
    </source>
</evidence>
<evidence type="ECO:0000313" key="5">
    <source>
        <dbReference type="Proteomes" id="UP001558652"/>
    </source>
</evidence>
<keyword evidence="5" id="KW-1185">Reference proteome</keyword>
<feature type="domain" description="GST N-terminal" evidence="2">
    <location>
        <begin position="1"/>
        <end position="64"/>
    </location>
</feature>
<dbReference type="InterPro" id="IPR004046">
    <property type="entry name" value="GST_C"/>
</dbReference>
<name>A0ABD0YCN9_9HEMI</name>
<comment type="caution">
    <text evidence="4">The sequence shown here is derived from an EMBL/GenBank/DDBJ whole genome shotgun (WGS) entry which is preliminary data.</text>
</comment>
<dbReference type="Gene3D" id="3.40.30.10">
    <property type="entry name" value="Glutaredoxin"/>
    <property type="match status" value="1"/>
</dbReference>
<dbReference type="Pfam" id="PF13409">
    <property type="entry name" value="GST_N_2"/>
    <property type="match status" value="1"/>
</dbReference>
<gene>
    <name evidence="4" type="ORF">AAG570_013607</name>
</gene>
<dbReference type="Gene3D" id="1.20.1050.10">
    <property type="match status" value="1"/>
</dbReference>
<organism evidence="4 5">
    <name type="scientific">Ranatra chinensis</name>
    <dbReference type="NCBI Taxonomy" id="642074"/>
    <lineage>
        <taxon>Eukaryota</taxon>
        <taxon>Metazoa</taxon>
        <taxon>Ecdysozoa</taxon>
        <taxon>Arthropoda</taxon>
        <taxon>Hexapoda</taxon>
        <taxon>Insecta</taxon>
        <taxon>Pterygota</taxon>
        <taxon>Neoptera</taxon>
        <taxon>Paraneoptera</taxon>
        <taxon>Hemiptera</taxon>
        <taxon>Heteroptera</taxon>
        <taxon>Panheteroptera</taxon>
        <taxon>Nepomorpha</taxon>
        <taxon>Nepidae</taxon>
        <taxon>Ranatrinae</taxon>
        <taxon>Ranatra</taxon>
    </lineage>
</organism>
<proteinExistence type="inferred from homology"/>
<comment type="similarity">
    <text evidence="1">Belongs to the GST superfamily.</text>
</comment>
<dbReference type="PROSITE" id="PS50404">
    <property type="entry name" value="GST_NTER"/>
    <property type="match status" value="1"/>
</dbReference>
<dbReference type="SUPFAM" id="SSF47616">
    <property type="entry name" value="GST C-terminal domain-like"/>
    <property type="match status" value="1"/>
</dbReference>
<feature type="domain" description="GST C-terminal" evidence="3">
    <location>
        <begin position="126"/>
        <end position="261"/>
    </location>
</feature>
<dbReference type="EMBL" id="JBFDAA010000009">
    <property type="protein sequence ID" value="KAL1129075.1"/>
    <property type="molecule type" value="Genomic_DNA"/>
</dbReference>
<dbReference type="SUPFAM" id="SSF52833">
    <property type="entry name" value="Thioredoxin-like"/>
    <property type="match status" value="1"/>
</dbReference>
<dbReference type="InterPro" id="IPR036282">
    <property type="entry name" value="Glutathione-S-Trfase_C_sf"/>
</dbReference>
<dbReference type="PANTHER" id="PTHR44188:SF1">
    <property type="entry name" value="GDAP1, ISOFORM A"/>
    <property type="match status" value="1"/>
</dbReference>
<accession>A0ABD0YCN9</accession>
<protein>
    <recommendedName>
        <fullName evidence="6">Ganglioside-induced differentiation-associated protein 1</fullName>
    </recommendedName>
</protein>
<dbReference type="Pfam" id="PF00043">
    <property type="entry name" value="GST_C"/>
    <property type="match status" value="1"/>
</dbReference>
<reference evidence="4 5" key="1">
    <citation type="submission" date="2024-07" db="EMBL/GenBank/DDBJ databases">
        <title>Chromosome-level genome assembly of the water stick insect Ranatra chinensis (Heteroptera: Nepidae).</title>
        <authorList>
            <person name="Liu X."/>
        </authorList>
    </citation>
    <scope>NUCLEOTIDE SEQUENCE [LARGE SCALE GENOMIC DNA]</scope>
    <source>
        <strain evidence="4">Cailab_2021Rc</strain>
        <tissue evidence="4">Muscle</tissue>
    </source>
</reference>
<dbReference type="PROSITE" id="PS50405">
    <property type="entry name" value="GST_CTER"/>
    <property type="match status" value="1"/>
</dbReference>
<evidence type="ECO:0000259" key="3">
    <source>
        <dbReference type="PROSITE" id="PS50405"/>
    </source>
</evidence>
<evidence type="ECO:0000259" key="2">
    <source>
        <dbReference type="PROSITE" id="PS50404"/>
    </source>
</evidence>